<dbReference type="Proteomes" id="UP000177331">
    <property type="component" value="Unassembled WGS sequence"/>
</dbReference>
<comment type="caution">
    <text evidence="2">The sequence shown here is derived from an EMBL/GenBank/DDBJ whole genome shotgun (WGS) entry which is preliminary data.</text>
</comment>
<feature type="compositionally biased region" description="Low complexity" evidence="1">
    <location>
        <begin position="244"/>
        <end position="257"/>
    </location>
</feature>
<organism evidence="2 3">
    <name type="scientific">Candidatus Uhrbacteria bacterium RIFOXYB2_FULL_45_11</name>
    <dbReference type="NCBI Taxonomy" id="1802421"/>
    <lineage>
        <taxon>Bacteria</taxon>
        <taxon>Candidatus Uhriibacteriota</taxon>
    </lineage>
</organism>
<feature type="region of interest" description="Disordered" evidence="1">
    <location>
        <begin position="244"/>
        <end position="268"/>
    </location>
</feature>
<proteinExistence type="predicted"/>
<sequence>MNSDGKQTLTLTDNILDFISDFESVEFAKEFVKKYGLKDNDVSRVMNLAVDVVYGMVAVDTLPAEMVSRFGIDVTKSKQAALELAEARLLPIREVIPGVAQQIRVWGGEIALSAKPEAAAMTPDVFVQTSLQDVIKEMPTHLQARLSHILELYVSKHSDRALVLDMLTKSEKVGGVAFGKEDAEGLLAFVDEKMNGKKIETGERPEMGEMSERSERFEMLEGTEKKNETIVEVPLVGTHVVQNSPVPVSDVKPDSSVGRGLGTPPITEKSVHDDAAEIEQVKIIKQSVMQTPKHEPMTIEEMVGQICTLEPMQLPDGTLVDRCKQIIESRLREVRTASDTQKQLERSVETGGLGIAGRKLADMMQTIEEAFDSLQKHASDKVAQEKVVYLEKQQAQETAKQTTAEREEKMMTKRYVELTGKMPDAHVSPASPSNARVSGAVSKDAAMDQRAQSIDTAKVRTVIEAAKKETDARPLPTSLQGRGARPEMQDVKFVKRLSGPIDELRSVSLVDFRRMAKTPELAIEKMVGLVHLVEDQGYDKRVEAIRAWQSSPLYQQYLTIARNAMQEGKPLEEMRSAIAKSGETLTKEELAAILKLNGELRF</sequence>
<evidence type="ECO:0000313" key="2">
    <source>
        <dbReference type="EMBL" id="OGL98213.1"/>
    </source>
</evidence>
<dbReference type="AlphaFoldDB" id="A0A1F7W5W9"/>
<evidence type="ECO:0000313" key="3">
    <source>
        <dbReference type="Proteomes" id="UP000177331"/>
    </source>
</evidence>
<name>A0A1F7W5W9_9BACT</name>
<accession>A0A1F7W5W9</accession>
<protein>
    <submittedName>
        <fullName evidence="2">Uncharacterized protein</fullName>
    </submittedName>
</protein>
<gene>
    <name evidence="2" type="ORF">A2318_01190</name>
</gene>
<reference evidence="2 3" key="1">
    <citation type="journal article" date="2016" name="Nat. Commun.">
        <title>Thousands of microbial genomes shed light on interconnected biogeochemical processes in an aquifer system.</title>
        <authorList>
            <person name="Anantharaman K."/>
            <person name="Brown C.T."/>
            <person name="Hug L.A."/>
            <person name="Sharon I."/>
            <person name="Castelle C.J."/>
            <person name="Probst A.J."/>
            <person name="Thomas B.C."/>
            <person name="Singh A."/>
            <person name="Wilkins M.J."/>
            <person name="Karaoz U."/>
            <person name="Brodie E.L."/>
            <person name="Williams K.H."/>
            <person name="Hubbard S.S."/>
            <person name="Banfield J.F."/>
        </authorList>
    </citation>
    <scope>NUCLEOTIDE SEQUENCE [LARGE SCALE GENOMIC DNA]</scope>
</reference>
<evidence type="ECO:0000256" key="1">
    <source>
        <dbReference type="SAM" id="MobiDB-lite"/>
    </source>
</evidence>
<dbReference type="EMBL" id="MGFD01000030">
    <property type="protein sequence ID" value="OGL98213.1"/>
    <property type="molecule type" value="Genomic_DNA"/>
</dbReference>